<keyword evidence="1" id="KW-0812">Transmembrane</keyword>
<reference evidence="2 3" key="1">
    <citation type="submission" date="2018-06" db="EMBL/GenBank/DDBJ databases">
        <title>A transcriptomic atlas of mushroom development highlights an independent origin of complex multicellularity.</title>
        <authorList>
            <consortium name="DOE Joint Genome Institute"/>
            <person name="Krizsan K."/>
            <person name="Almasi E."/>
            <person name="Merenyi Z."/>
            <person name="Sahu N."/>
            <person name="Viragh M."/>
            <person name="Koszo T."/>
            <person name="Mondo S."/>
            <person name="Kiss B."/>
            <person name="Balint B."/>
            <person name="Kues U."/>
            <person name="Barry K."/>
            <person name="Hegedus J.C."/>
            <person name="Henrissat B."/>
            <person name="Johnson J."/>
            <person name="Lipzen A."/>
            <person name="Ohm R."/>
            <person name="Nagy I."/>
            <person name="Pangilinan J."/>
            <person name="Yan J."/>
            <person name="Xiong Y."/>
            <person name="Grigoriev I.V."/>
            <person name="Hibbett D.S."/>
            <person name="Nagy L.G."/>
        </authorList>
    </citation>
    <scope>NUCLEOTIDE SEQUENCE [LARGE SCALE GENOMIC DNA]</scope>
    <source>
        <strain evidence="2 3">SZMC22713</strain>
    </source>
</reference>
<feature type="transmembrane region" description="Helical" evidence="1">
    <location>
        <begin position="53"/>
        <end position="72"/>
    </location>
</feature>
<sequence>MARSVTFCFCIPVWLGAVVLRLFCAGIIHAGLINVLTRHGHFTAALTAVQRKAPISTIILLSMLAIFSNIRLHWLHDNDLVSGYWLAVIWFLHRSGHFLDDLVV</sequence>
<organism evidence="2 3">
    <name type="scientific">Rickenella mellea</name>
    <dbReference type="NCBI Taxonomy" id="50990"/>
    <lineage>
        <taxon>Eukaryota</taxon>
        <taxon>Fungi</taxon>
        <taxon>Dikarya</taxon>
        <taxon>Basidiomycota</taxon>
        <taxon>Agaricomycotina</taxon>
        <taxon>Agaricomycetes</taxon>
        <taxon>Hymenochaetales</taxon>
        <taxon>Rickenellaceae</taxon>
        <taxon>Rickenella</taxon>
    </lineage>
</organism>
<feature type="transmembrane region" description="Helical" evidence="1">
    <location>
        <begin position="7"/>
        <end position="33"/>
    </location>
</feature>
<protein>
    <submittedName>
        <fullName evidence="2">Uncharacterized protein</fullName>
    </submittedName>
</protein>
<evidence type="ECO:0000313" key="2">
    <source>
        <dbReference type="EMBL" id="TDL20040.1"/>
    </source>
</evidence>
<dbReference type="VEuPathDB" id="FungiDB:BD410DRAFT_389546"/>
<evidence type="ECO:0000313" key="3">
    <source>
        <dbReference type="Proteomes" id="UP000294933"/>
    </source>
</evidence>
<keyword evidence="1" id="KW-1133">Transmembrane helix</keyword>
<gene>
    <name evidence="2" type="ORF">BD410DRAFT_389546</name>
</gene>
<keyword evidence="3" id="KW-1185">Reference proteome</keyword>
<dbReference type="EMBL" id="ML170191">
    <property type="protein sequence ID" value="TDL20040.1"/>
    <property type="molecule type" value="Genomic_DNA"/>
</dbReference>
<dbReference type="AlphaFoldDB" id="A0A4Y7PZS9"/>
<accession>A0A4Y7PZS9</accession>
<evidence type="ECO:0000256" key="1">
    <source>
        <dbReference type="SAM" id="Phobius"/>
    </source>
</evidence>
<dbReference type="Proteomes" id="UP000294933">
    <property type="component" value="Unassembled WGS sequence"/>
</dbReference>
<keyword evidence="1" id="KW-0472">Membrane</keyword>
<proteinExistence type="predicted"/>
<name>A0A4Y7PZS9_9AGAM</name>